<evidence type="ECO:0000313" key="3">
    <source>
        <dbReference type="Proteomes" id="UP000268823"/>
    </source>
</evidence>
<feature type="compositionally biased region" description="Basic and acidic residues" evidence="1">
    <location>
        <begin position="7"/>
        <end position="16"/>
    </location>
</feature>
<accession>A0A3M7FVQ0</accession>
<organism evidence="2 3">
    <name type="scientific">Hortaea werneckii</name>
    <name type="common">Black yeast</name>
    <name type="synonym">Cladosporium werneckii</name>
    <dbReference type="NCBI Taxonomy" id="91943"/>
    <lineage>
        <taxon>Eukaryota</taxon>
        <taxon>Fungi</taxon>
        <taxon>Dikarya</taxon>
        <taxon>Ascomycota</taxon>
        <taxon>Pezizomycotina</taxon>
        <taxon>Dothideomycetes</taxon>
        <taxon>Dothideomycetidae</taxon>
        <taxon>Mycosphaerellales</taxon>
        <taxon>Teratosphaeriaceae</taxon>
        <taxon>Hortaea</taxon>
    </lineage>
</organism>
<proteinExistence type="predicted"/>
<feature type="compositionally biased region" description="Low complexity" evidence="1">
    <location>
        <begin position="47"/>
        <end position="57"/>
    </location>
</feature>
<feature type="compositionally biased region" description="Basic residues" evidence="1">
    <location>
        <begin position="17"/>
        <end position="29"/>
    </location>
</feature>
<feature type="region of interest" description="Disordered" evidence="1">
    <location>
        <begin position="118"/>
        <end position="256"/>
    </location>
</feature>
<evidence type="ECO:0000313" key="2">
    <source>
        <dbReference type="EMBL" id="RMY92945.1"/>
    </source>
</evidence>
<feature type="compositionally biased region" description="Basic and acidic residues" evidence="1">
    <location>
        <begin position="234"/>
        <end position="256"/>
    </location>
</feature>
<dbReference type="EMBL" id="QWIR01000025">
    <property type="protein sequence ID" value="RMY92945.1"/>
    <property type="molecule type" value="Genomic_DNA"/>
</dbReference>
<evidence type="ECO:0000256" key="1">
    <source>
        <dbReference type="SAM" id="MobiDB-lite"/>
    </source>
</evidence>
<feature type="compositionally biased region" description="Low complexity" evidence="1">
    <location>
        <begin position="67"/>
        <end position="76"/>
    </location>
</feature>
<dbReference type="OrthoDB" id="3942721at2759"/>
<sequence length="256" mass="29970">MAMSRYEASRASDDRSHRSRRPPPPRSRYRSPSEDSYFDDDRRSYRSSRTQRTQRSQGSKRNHGRQNQRQGRNANNDSGRGATNGPGGSKYDMLGKASLFIGFLEITVGMLQLWTTKKSADRDQQNQRQQQQEFEDRKRQRRRDEARRDREEQRKWDAYYADEDGPSQVRSIGYHDGYEDGASRTSKAKGRIEAPPSRARSRARSEGGRSHGGRSVREDSEEEEEDRGYGTPSRYDREAPSRYERRYEDDRRSRRG</sequence>
<comment type="caution">
    <text evidence="2">The sequence shown here is derived from an EMBL/GenBank/DDBJ whole genome shotgun (WGS) entry which is preliminary data.</text>
</comment>
<dbReference type="Proteomes" id="UP000268823">
    <property type="component" value="Unassembled WGS sequence"/>
</dbReference>
<name>A0A3M7FVQ0_HORWE</name>
<gene>
    <name evidence="2" type="ORF">D0861_02186</name>
</gene>
<dbReference type="AlphaFoldDB" id="A0A3M7FVQ0"/>
<feature type="region of interest" description="Disordered" evidence="1">
    <location>
        <begin position="1"/>
        <end position="89"/>
    </location>
</feature>
<feature type="compositionally biased region" description="Basic and acidic residues" evidence="1">
    <location>
        <begin position="134"/>
        <end position="157"/>
    </location>
</feature>
<protein>
    <submittedName>
        <fullName evidence="2">Uncharacterized protein</fullName>
    </submittedName>
</protein>
<reference evidence="2 3" key="1">
    <citation type="journal article" date="2018" name="BMC Genomics">
        <title>Genomic evidence for intraspecific hybridization in a clonal and extremely halotolerant yeast.</title>
        <authorList>
            <person name="Gostincar C."/>
            <person name="Stajich J.E."/>
            <person name="Zupancic J."/>
            <person name="Zalar P."/>
            <person name="Gunde-Cimerman N."/>
        </authorList>
    </citation>
    <scope>NUCLEOTIDE SEQUENCE [LARGE SCALE GENOMIC DNA]</scope>
    <source>
        <strain evidence="2 3">EXF-2788</strain>
    </source>
</reference>